<dbReference type="RefSeq" id="WP_188158555.1">
    <property type="nucleotide sequence ID" value="NZ_BMGH01000001.1"/>
</dbReference>
<sequence>MTIKTILIPFSDEESSVRLFQAAACLAAFYHAHMRFVHLLQRPLPAAAYTYPVALNYTHDFYTEMEAMAQKQAKDMEDRFHELCAQSDIQIVTSAQHSDAKGATASWEVFDRAMPYGYTAIARLADLIVLAKPEPAAPAWQQGLVEEMLFQTARPVLMLGETETLAKMPQRVVLAWNGGREAARALSAALPVLKHARHVDVTTIGKINSNAEPPESVVAYLALHGISAQISHLLLKRKDDPEMAFVEHAARQKKADLVVMGAYSHNRWREVVLGGFTRQMIRESSVPVLMAH</sequence>
<dbReference type="Pfam" id="PF00582">
    <property type="entry name" value="Usp"/>
    <property type="match status" value="1"/>
</dbReference>
<organism evidence="3 4">
    <name type="scientific">Aquisalinus flavus</name>
    <dbReference type="NCBI Taxonomy" id="1526572"/>
    <lineage>
        <taxon>Bacteria</taxon>
        <taxon>Pseudomonadati</taxon>
        <taxon>Pseudomonadota</taxon>
        <taxon>Alphaproteobacteria</taxon>
        <taxon>Parvularculales</taxon>
        <taxon>Parvularculaceae</taxon>
        <taxon>Aquisalinus</taxon>
    </lineage>
</organism>
<protein>
    <recommendedName>
        <fullName evidence="2">UspA domain-containing protein</fullName>
    </recommendedName>
</protein>
<dbReference type="InterPro" id="IPR006015">
    <property type="entry name" value="Universal_stress_UspA"/>
</dbReference>
<dbReference type="CDD" id="cd00293">
    <property type="entry name" value="USP-like"/>
    <property type="match status" value="1"/>
</dbReference>
<evidence type="ECO:0000256" key="1">
    <source>
        <dbReference type="ARBA" id="ARBA00008791"/>
    </source>
</evidence>
<reference evidence="3" key="2">
    <citation type="submission" date="2020-09" db="EMBL/GenBank/DDBJ databases">
        <authorList>
            <person name="Sun Q."/>
            <person name="Zhou Y."/>
        </authorList>
    </citation>
    <scope>NUCLEOTIDE SEQUENCE</scope>
    <source>
        <strain evidence="3">CGMCC 1.12921</strain>
    </source>
</reference>
<dbReference type="EMBL" id="BMGH01000001">
    <property type="protein sequence ID" value="GGD11242.1"/>
    <property type="molecule type" value="Genomic_DNA"/>
</dbReference>
<accession>A0A8J2V5W5</accession>
<evidence type="ECO:0000259" key="2">
    <source>
        <dbReference type="Pfam" id="PF00582"/>
    </source>
</evidence>
<name>A0A8J2V5W5_9PROT</name>
<dbReference type="SUPFAM" id="SSF52402">
    <property type="entry name" value="Adenine nucleotide alpha hydrolases-like"/>
    <property type="match status" value="2"/>
</dbReference>
<evidence type="ECO:0000313" key="4">
    <source>
        <dbReference type="Proteomes" id="UP000613582"/>
    </source>
</evidence>
<dbReference type="PANTHER" id="PTHR46268:SF15">
    <property type="entry name" value="UNIVERSAL STRESS PROTEIN HP_0031"/>
    <property type="match status" value="1"/>
</dbReference>
<feature type="domain" description="UspA" evidence="2">
    <location>
        <begin position="248"/>
        <end position="291"/>
    </location>
</feature>
<dbReference type="Gene3D" id="3.40.50.12370">
    <property type="match status" value="1"/>
</dbReference>
<comment type="caution">
    <text evidence="3">The sequence shown here is derived from an EMBL/GenBank/DDBJ whole genome shotgun (WGS) entry which is preliminary data.</text>
</comment>
<comment type="similarity">
    <text evidence="1">Belongs to the universal stress protein A family.</text>
</comment>
<dbReference type="Proteomes" id="UP000613582">
    <property type="component" value="Unassembled WGS sequence"/>
</dbReference>
<gene>
    <name evidence="3" type="ORF">GCM10011342_20050</name>
</gene>
<dbReference type="InterPro" id="IPR006016">
    <property type="entry name" value="UspA"/>
</dbReference>
<reference evidence="3" key="1">
    <citation type="journal article" date="2014" name="Int. J. Syst. Evol. Microbiol.">
        <title>Complete genome sequence of Corynebacterium casei LMG S-19264T (=DSM 44701T), isolated from a smear-ripened cheese.</title>
        <authorList>
            <consortium name="US DOE Joint Genome Institute (JGI-PGF)"/>
            <person name="Walter F."/>
            <person name="Albersmeier A."/>
            <person name="Kalinowski J."/>
            <person name="Ruckert C."/>
        </authorList>
    </citation>
    <scope>NUCLEOTIDE SEQUENCE</scope>
    <source>
        <strain evidence="3">CGMCC 1.12921</strain>
    </source>
</reference>
<evidence type="ECO:0000313" key="3">
    <source>
        <dbReference type="EMBL" id="GGD11242.1"/>
    </source>
</evidence>
<dbReference type="AlphaFoldDB" id="A0A8J2V5W5"/>
<keyword evidence="4" id="KW-1185">Reference proteome</keyword>
<proteinExistence type="inferred from homology"/>
<dbReference type="PANTHER" id="PTHR46268">
    <property type="entry name" value="STRESS RESPONSE PROTEIN NHAX"/>
    <property type="match status" value="1"/>
</dbReference>
<dbReference type="PRINTS" id="PR01438">
    <property type="entry name" value="UNVRSLSTRESS"/>
</dbReference>